<dbReference type="GO" id="GO:0016787">
    <property type="term" value="F:hydrolase activity"/>
    <property type="evidence" value="ECO:0007669"/>
    <property type="project" value="UniProtKB-KW"/>
</dbReference>
<sequence length="260" mass="28151">MPETTSFTASLKNGTTAPSPTVTPYIPEKPGFGGISLIIFPGGGYGKLADHEGHGLAEFFCAEGIACFVVEYRLGVDGFHHPAMIEDAYAAIATVRASAREFGIDPRRIGVIGSSAGGHLAAHASVAWDTYESDVSLRPDFTILCYPVVYMDGDFCHEGTRTNLLGENPSDEQLSATSVVEHVNDKAPPTFIWHTVGDEAVAVENSIGYATALRVNGVPFEMHIYQRGGHGLSRKTELAWTTDLFRWLREFADGRLMLAK</sequence>
<feature type="region of interest" description="Disordered" evidence="2">
    <location>
        <begin position="1"/>
        <end position="23"/>
    </location>
</feature>
<dbReference type="AlphaFoldDB" id="A0AAQ3QVI4"/>
<organism evidence="4 5">
    <name type="scientific">Rubellicoccus peritrichatus</name>
    <dbReference type="NCBI Taxonomy" id="3080537"/>
    <lineage>
        <taxon>Bacteria</taxon>
        <taxon>Pseudomonadati</taxon>
        <taxon>Verrucomicrobiota</taxon>
        <taxon>Opitutia</taxon>
        <taxon>Puniceicoccales</taxon>
        <taxon>Cerasicoccaceae</taxon>
        <taxon>Rubellicoccus</taxon>
    </lineage>
</organism>
<reference evidence="4 5" key="1">
    <citation type="submission" date="2023-10" db="EMBL/GenBank/DDBJ databases">
        <title>Rubellicoccus peritrichatus gen. nov., sp. nov., isolated from an algae of coral reef tank.</title>
        <authorList>
            <person name="Luo J."/>
        </authorList>
    </citation>
    <scope>NUCLEOTIDE SEQUENCE [LARGE SCALE GENOMIC DNA]</scope>
    <source>
        <strain evidence="4 5">CR14</strain>
    </source>
</reference>
<dbReference type="Gene3D" id="3.40.50.1820">
    <property type="entry name" value="alpha/beta hydrolase"/>
    <property type="match status" value="1"/>
</dbReference>
<proteinExistence type="predicted"/>
<evidence type="ECO:0000313" key="4">
    <source>
        <dbReference type="EMBL" id="WOO40832.1"/>
    </source>
</evidence>
<dbReference type="InterPro" id="IPR050300">
    <property type="entry name" value="GDXG_lipolytic_enzyme"/>
</dbReference>
<evidence type="ECO:0000256" key="1">
    <source>
        <dbReference type="ARBA" id="ARBA00022801"/>
    </source>
</evidence>
<feature type="compositionally biased region" description="Polar residues" evidence="2">
    <location>
        <begin position="1"/>
        <end position="22"/>
    </location>
</feature>
<dbReference type="InterPro" id="IPR049492">
    <property type="entry name" value="BD-FAE-like_dom"/>
</dbReference>
<evidence type="ECO:0000313" key="5">
    <source>
        <dbReference type="Proteomes" id="UP001304300"/>
    </source>
</evidence>
<dbReference type="PANTHER" id="PTHR48081:SF6">
    <property type="entry name" value="PEPTIDASE S9 PROLYL OLIGOPEPTIDASE CATALYTIC DOMAIN-CONTAINING PROTEIN"/>
    <property type="match status" value="1"/>
</dbReference>
<dbReference type="SUPFAM" id="SSF53474">
    <property type="entry name" value="alpha/beta-Hydrolases"/>
    <property type="match status" value="1"/>
</dbReference>
<protein>
    <submittedName>
        <fullName evidence="4">Alpha/beta hydrolase</fullName>
    </submittedName>
</protein>
<dbReference type="Pfam" id="PF20434">
    <property type="entry name" value="BD-FAE"/>
    <property type="match status" value="1"/>
</dbReference>
<dbReference type="InterPro" id="IPR029058">
    <property type="entry name" value="AB_hydrolase_fold"/>
</dbReference>
<dbReference type="KEGG" id="puo:RZN69_19585"/>
<feature type="domain" description="BD-FAE-like" evidence="3">
    <location>
        <begin position="38"/>
        <end position="210"/>
    </location>
</feature>
<evidence type="ECO:0000256" key="2">
    <source>
        <dbReference type="SAM" id="MobiDB-lite"/>
    </source>
</evidence>
<evidence type="ECO:0000259" key="3">
    <source>
        <dbReference type="Pfam" id="PF20434"/>
    </source>
</evidence>
<dbReference type="Proteomes" id="UP001304300">
    <property type="component" value="Chromosome"/>
</dbReference>
<name>A0AAQ3QVI4_9BACT</name>
<dbReference type="EMBL" id="CP136920">
    <property type="protein sequence ID" value="WOO40832.1"/>
    <property type="molecule type" value="Genomic_DNA"/>
</dbReference>
<dbReference type="PANTHER" id="PTHR48081">
    <property type="entry name" value="AB HYDROLASE SUPERFAMILY PROTEIN C4A8.06C"/>
    <property type="match status" value="1"/>
</dbReference>
<accession>A0AAQ3QVI4</accession>
<dbReference type="RefSeq" id="WP_317833048.1">
    <property type="nucleotide sequence ID" value="NZ_CP136920.1"/>
</dbReference>
<keyword evidence="5" id="KW-1185">Reference proteome</keyword>
<gene>
    <name evidence="4" type="ORF">RZN69_19585</name>
</gene>
<keyword evidence="1 4" id="KW-0378">Hydrolase</keyword>